<gene>
    <name evidence="1" type="ORF">HHJ77_04650</name>
</gene>
<accession>A0A7Y0UTN2</accession>
<dbReference type="PANTHER" id="PTHR10285">
    <property type="entry name" value="URIDINE KINASE"/>
    <property type="match status" value="1"/>
</dbReference>
<proteinExistence type="predicted"/>
<evidence type="ECO:0000313" key="2">
    <source>
        <dbReference type="Proteomes" id="UP000575397"/>
    </source>
</evidence>
<sequence>MNCETRSFSELVTAARRLCVPGQRHLLGIAGAPGAGKSTLAARLVAELNESLTESLDESLGELRGELHGVQLDANPNGKPSACQGIQSNAKLGKRAVLLPMDGYHLSNRVLEAKQLRNQKGSPATFDATGYAEMLRRLKAQQPGDGSVYAPVYHRELEEAIAAEIEVTGDIELVISEGNYLLAQSEPWSQVAQFFTEIWYLELDDATRMSRLVKRHIEFGKDPEFARQWAYGSDQRNADFIASTKYLATRIITLID</sequence>
<dbReference type="Proteomes" id="UP000575397">
    <property type="component" value="Unassembled WGS sequence"/>
</dbReference>
<dbReference type="InterPro" id="IPR027417">
    <property type="entry name" value="P-loop_NTPase"/>
</dbReference>
<evidence type="ECO:0000313" key="1">
    <source>
        <dbReference type="EMBL" id="NMX03233.1"/>
    </source>
</evidence>
<dbReference type="EMBL" id="JABCUS010000008">
    <property type="protein sequence ID" value="NMX03233.1"/>
    <property type="molecule type" value="Genomic_DNA"/>
</dbReference>
<reference evidence="1 2" key="1">
    <citation type="submission" date="2020-04" db="EMBL/GenBank/DDBJ databases">
        <title>Antimicrobial susceptibility and clonality of vaginal-derived multi-drug resistant Mobiluncus isolates in China.</title>
        <authorList>
            <person name="Zhang X."/>
        </authorList>
    </citation>
    <scope>NUCLEOTIDE SEQUENCE [LARGE SCALE GENOMIC DNA]</scope>
    <source>
        <strain evidence="1 2">12</strain>
    </source>
</reference>
<comment type="caution">
    <text evidence="1">The sequence shown here is derived from an EMBL/GenBank/DDBJ whole genome shotgun (WGS) entry which is preliminary data.</text>
</comment>
<dbReference type="AlphaFoldDB" id="A0A7Y0UTN2"/>
<dbReference type="GO" id="GO:0016301">
    <property type="term" value="F:kinase activity"/>
    <property type="evidence" value="ECO:0007669"/>
    <property type="project" value="UniProtKB-KW"/>
</dbReference>
<keyword evidence="1" id="KW-0808">Transferase</keyword>
<dbReference type="Gene3D" id="3.40.50.300">
    <property type="entry name" value="P-loop containing nucleotide triphosphate hydrolases"/>
    <property type="match status" value="2"/>
</dbReference>
<organism evidence="1 2">
    <name type="scientific">Mobiluncus mulieris</name>
    <dbReference type="NCBI Taxonomy" id="2052"/>
    <lineage>
        <taxon>Bacteria</taxon>
        <taxon>Bacillati</taxon>
        <taxon>Actinomycetota</taxon>
        <taxon>Actinomycetes</taxon>
        <taxon>Actinomycetales</taxon>
        <taxon>Actinomycetaceae</taxon>
        <taxon>Mobiluncus</taxon>
    </lineage>
</organism>
<name>A0A7Y0UTN2_9ACTO</name>
<protein>
    <submittedName>
        <fullName evidence="1">Nucleoside/nucleotide kinase family protein</fullName>
    </submittedName>
</protein>
<keyword evidence="1" id="KW-0418">Kinase</keyword>
<dbReference type="RefSeq" id="WP_004014747.1">
    <property type="nucleotide sequence ID" value="NZ_CAMUNX010000009.1"/>
</dbReference>
<dbReference type="SUPFAM" id="SSF52540">
    <property type="entry name" value="P-loop containing nucleoside triphosphate hydrolases"/>
    <property type="match status" value="1"/>
</dbReference>